<dbReference type="GO" id="GO:0000981">
    <property type="term" value="F:DNA-binding transcription factor activity, RNA polymerase II-specific"/>
    <property type="evidence" value="ECO:0007669"/>
    <property type="project" value="InterPro"/>
</dbReference>
<feature type="coiled-coil region" evidence="3">
    <location>
        <begin position="52"/>
        <end position="79"/>
    </location>
</feature>
<evidence type="ECO:0000313" key="6">
    <source>
        <dbReference type="RefSeq" id="XP_033456886.1"/>
    </source>
</evidence>
<reference evidence="6" key="3">
    <citation type="submission" date="2025-08" db="UniProtKB">
        <authorList>
            <consortium name="RefSeq"/>
        </authorList>
    </citation>
    <scope>IDENTIFICATION</scope>
    <source>
        <strain evidence="6">CBS 342.82</strain>
    </source>
</reference>
<protein>
    <recommendedName>
        <fullName evidence="4">Zn(2)-C6 fungal-type domain-containing protein</fullName>
    </recommendedName>
</protein>
<organism evidence="6">
    <name type="scientific">Dissoconium aciculare CBS 342.82</name>
    <dbReference type="NCBI Taxonomy" id="1314786"/>
    <lineage>
        <taxon>Eukaryota</taxon>
        <taxon>Fungi</taxon>
        <taxon>Dikarya</taxon>
        <taxon>Ascomycota</taxon>
        <taxon>Pezizomycotina</taxon>
        <taxon>Dothideomycetes</taxon>
        <taxon>Dothideomycetidae</taxon>
        <taxon>Mycosphaerellales</taxon>
        <taxon>Dissoconiaceae</taxon>
        <taxon>Dissoconium</taxon>
    </lineage>
</organism>
<evidence type="ECO:0000256" key="3">
    <source>
        <dbReference type="SAM" id="Coils"/>
    </source>
</evidence>
<dbReference type="SMART" id="SM00066">
    <property type="entry name" value="GAL4"/>
    <property type="match status" value="1"/>
</dbReference>
<evidence type="ECO:0000256" key="2">
    <source>
        <dbReference type="ARBA" id="ARBA00023242"/>
    </source>
</evidence>
<dbReference type="Gene3D" id="4.10.240.10">
    <property type="entry name" value="Zn(2)-C6 fungal-type DNA-binding domain"/>
    <property type="match status" value="1"/>
</dbReference>
<name>A0A6J3LVQ9_9PEZI</name>
<keyword evidence="5" id="KW-1185">Reference proteome</keyword>
<sequence length="665" mass="75420">QQKRAYRQRRKDPSCDACRERKVKCDATDTSSCSECSSRSVKCQFTKETNRRMSSIKQVQDLEKQLSQARQHITQLKDRLKDGGVALADADVKSAIIANAPVLNLPSSTQKEHRPPLPAIDGMDEVRKNIRNYSRGIFKPPPPYRQFGAQTRFPHQNHPLPPKHIADRCLANYHGSVHLNSPLLHWPTFMKEYEEVYRVGGFQDSRHIWVALFYSVMACGIVMDPRPSTAKDEADGAHYIDLCLMNVNTWSDELTLDTVRTTLIMSIFFVESNLLSPAWVWMGAAVRIAQDIGLHTDRRAYTSREAENSFEAEMRRRVWWSVYNWDRIISLDTGRPLLINDDDCEISEPTPVDEDAITPNGILQSKTQAGCTSLVAMITVSRITAQIKRSLKLQTIAPSTLATYDAHFRSVMSTWPEPYPMHSQAPLDPRLLPSVCSLQNSMFFLYRHNLSPACRSWSDRHDALQRCVSVAQNMAHYVERTFRDPSVVSRQGHFSPEHLSQWAARMRSVAPAFLCTLVWRCQLVLCLVGDFASAQTLMHVSVAIADLRKINVACGRYLTFFLEQLVGRLRAGASFHDLARDEAMLAYVSGDMQACIDGAWTWTGGEMGAPFMPPQGGPHSPPLVLIHPGARHTLSEREKKEWGGWDHVQRMIQQLAHDREQQQQQ</sequence>
<dbReference type="PANTHER" id="PTHR46910">
    <property type="entry name" value="TRANSCRIPTION FACTOR PDR1"/>
    <property type="match status" value="1"/>
</dbReference>
<dbReference type="SMART" id="SM00906">
    <property type="entry name" value="Fungal_trans"/>
    <property type="match status" value="1"/>
</dbReference>
<feature type="non-terminal residue" evidence="6">
    <location>
        <position position="1"/>
    </location>
</feature>
<dbReference type="InterPro" id="IPR050987">
    <property type="entry name" value="AtrR-like"/>
</dbReference>
<dbReference type="PANTHER" id="PTHR46910:SF1">
    <property type="entry name" value="MISCELLANEOUS ZN(II)2CYS6 TRANSCRIPTION FACTOR (EUROFUNG)-RELATED"/>
    <property type="match status" value="1"/>
</dbReference>
<keyword evidence="1" id="KW-0479">Metal-binding</keyword>
<dbReference type="GO" id="GO:0008270">
    <property type="term" value="F:zinc ion binding"/>
    <property type="evidence" value="ECO:0007669"/>
    <property type="project" value="InterPro"/>
</dbReference>
<dbReference type="PROSITE" id="PS00463">
    <property type="entry name" value="ZN2_CY6_FUNGAL_1"/>
    <property type="match status" value="1"/>
</dbReference>
<dbReference type="GeneID" id="54357969"/>
<dbReference type="InterPro" id="IPR036864">
    <property type="entry name" value="Zn2-C6_fun-type_DNA-bd_sf"/>
</dbReference>
<dbReference type="CDD" id="cd12148">
    <property type="entry name" value="fungal_TF_MHR"/>
    <property type="match status" value="1"/>
</dbReference>
<dbReference type="RefSeq" id="XP_033456886.1">
    <property type="nucleotide sequence ID" value="XM_033600169.1"/>
</dbReference>
<evidence type="ECO:0000259" key="4">
    <source>
        <dbReference type="PROSITE" id="PS50048"/>
    </source>
</evidence>
<dbReference type="InterPro" id="IPR007219">
    <property type="entry name" value="XnlR_reg_dom"/>
</dbReference>
<feature type="domain" description="Zn(2)-C6 fungal-type" evidence="4">
    <location>
        <begin position="14"/>
        <end position="45"/>
    </location>
</feature>
<evidence type="ECO:0000313" key="5">
    <source>
        <dbReference type="Proteomes" id="UP000504637"/>
    </source>
</evidence>
<dbReference type="GO" id="GO:0003677">
    <property type="term" value="F:DNA binding"/>
    <property type="evidence" value="ECO:0007669"/>
    <property type="project" value="InterPro"/>
</dbReference>
<reference evidence="6" key="1">
    <citation type="submission" date="2020-01" db="EMBL/GenBank/DDBJ databases">
        <authorList>
            <consortium name="DOE Joint Genome Institute"/>
            <person name="Haridas S."/>
            <person name="Albert R."/>
            <person name="Binder M."/>
            <person name="Bloem J."/>
            <person name="Labutti K."/>
            <person name="Salamov A."/>
            <person name="Andreopoulos B."/>
            <person name="Baker S.E."/>
            <person name="Barry K."/>
            <person name="Bills G."/>
            <person name="Bluhm B.H."/>
            <person name="Cannon C."/>
            <person name="Castanera R."/>
            <person name="Culley D.E."/>
            <person name="Daum C."/>
            <person name="Ezra D."/>
            <person name="Gonzalez J.B."/>
            <person name="Henrissat B."/>
            <person name="Kuo A."/>
            <person name="Liang C."/>
            <person name="Lipzen A."/>
            <person name="Lutzoni F."/>
            <person name="Magnuson J."/>
            <person name="Mondo S."/>
            <person name="Nolan M."/>
            <person name="Ohm R."/>
            <person name="Pangilinan J."/>
            <person name="Park H.-J."/>
            <person name="Ramirez L."/>
            <person name="Alfaro M."/>
            <person name="Sun H."/>
            <person name="Tritt A."/>
            <person name="Yoshinaga Y."/>
            <person name="Zwiers L.-H."/>
            <person name="Turgeon B.G."/>
            <person name="Goodwin S.B."/>
            <person name="Spatafora J.W."/>
            <person name="Crous P.W."/>
            <person name="Grigoriev I.V."/>
        </authorList>
    </citation>
    <scope>NUCLEOTIDE SEQUENCE</scope>
    <source>
        <strain evidence="6">CBS 342.82</strain>
    </source>
</reference>
<dbReference type="CDD" id="cd00067">
    <property type="entry name" value="GAL4"/>
    <property type="match status" value="1"/>
</dbReference>
<dbReference type="AlphaFoldDB" id="A0A6J3LVQ9"/>
<dbReference type="Pfam" id="PF00172">
    <property type="entry name" value="Zn_clus"/>
    <property type="match status" value="1"/>
</dbReference>
<feature type="non-terminal residue" evidence="6">
    <location>
        <position position="665"/>
    </location>
</feature>
<accession>A0A6J3LVQ9</accession>
<reference evidence="6" key="2">
    <citation type="submission" date="2020-04" db="EMBL/GenBank/DDBJ databases">
        <authorList>
            <consortium name="NCBI Genome Project"/>
        </authorList>
    </citation>
    <scope>NUCLEOTIDE SEQUENCE</scope>
    <source>
        <strain evidence="6">CBS 342.82</strain>
    </source>
</reference>
<dbReference type="Proteomes" id="UP000504637">
    <property type="component" value="Unplaced"/>
</dbReference>
<proteinExistence type="predicted"/>
<dbReference type="InterPro" id="IPR001138">
    <property type="entry name" value="Zn2Cys6_DnaBD"/>
</dbReference>
<dbReference type="OrthoDB" id="2110361at2759"/>
<keyword evidence="2" id="KW-0539">Nucleus</keyword>
<dbReference type="SUPFAM" id="SSF57701">
    <property type="entry name" value="Zn2/Cys6 DNA-binding domain"/>
    <property type="match status" value="1"/>
</dbReference>
<evidence type="ECO:0000256" key="1">
    <source>
        <dbReference type="ARBA" id="ARBA00022723"/>
    </source>
</evidence>
<dbReference type="PROSITE" id="PS50048">
    <property type="entry name" value="ZN2_CY6_FUNGAL_2"/>
    <property type="match status" value="1"/>
</dbReference>
<dbReference type="GO" id="GO:0006351">
    <property type="term" value="P:DNA-templated transcription"/>
    <property type="evidence" value="ECO:0007669"/>
    <property type="project" value="InterPro"/>
</dbReference>
<dbReference type="Pfam" id="PF04082">
    <property type="entry name" value="Fungal_trans"/>
    <property type="match status" value="1"/>
</dbReference>
<gene>
    <name evidence="6" type="ORF">K489DRAFT_290177</name>
</gene>
<keyword evidence="3" id="KW-0175">Coiled coil</keyword>